<dbReference type="PANTHER" id="PTHR39179:SF1">
    <property type="entry name" value="SPORE COAT PROTEIN I"/>
    <property type="match status" value="1"/>
</dbReference>
<accession>A0A1W1XY91</accession>
<evidence type="ECO:0000313" key="2">
    <source>
        <dbReference type="Proteomes" id="UP000192468"/>
    </source>
</evidence>
<dbReference type="PANTHER" id="PTHR39179">
    <property type="entry name" value="SPORE COAT PROTEIN I"/>
    <property type="match status" value="1"/>
</dbReference>
<dbReference type="EMBL" id="FWXH01000030">
    <property type="protein sequence ID" value="SMC28827.1"/>
    <property type="molecule type" value="Genomic_DNA"/>
</dbReference>
<gene>
    <name evidence="1" type="ORF">SAMN02745134_03669</name>
</gene>
<name>A0A1W1XY91_9CLOT</name>
<proteinExistence type="predicted"/>
<reference evidence="1 2" key="1">
    <citation type="submission" date="2017-04" db="EMBL/GenBank/DDBJ databases">
        <authorList>
            <person name="Afonso C.L."/>
            <person name="Miller P.J."/>
            <person name="Scott M.A."/>
            <person name="Spackman E."/>
            <person name="Goraichik I."/>
            <person name="Dimitrov K.M."/>
            <person name="Suarez D.L."/>
            <person name="Swayne D.E."/>
        </authorList>
    </citation>
    <scope>NUCLEOTIDE SEQUENCE [LARGE SCALE GENOMIC DNA]</scope>
    <source>
        <strain evidence="1 2">DSM 12555</strain>
    </source>
</reference>
<dbReference type="AlphaFoldDB" id="A0A1W1XY91"/>
<dbReference type="GO" id="GO:0042601">
    <property type="term" value="C:endospore-forming forespore"/>
    <property type="evidence" value="ECO:0007669"/>
    <property type="project" value="TreeGrafter"/>
</dbReference>
<evidence type="ECO:0008006" key="3">
    <source>
        <dbReference type="Google" id="ProtNLM"/>
    </source>
</evidence>
<dbReference type="Proteomes" id="UP000192468">
    <property type="component" value="Unassembled WGS sequence"/>
</dbReference>
<evidence type="ECO:0000313" key="1">
    <source>
        <dbReference type="EMBL" id="SMC28827.1"/>
    </source>
</evidence>
<protein>
    <recommendedName>
        <fullName evidence="3">Spore coat protein</fullName>
    </recommendedName>
</protein>
<dbReference type="STRING" id="1121291.SAMN02745134_03669"/>
<dbReference type="InterPro" id="IPR047175">
    <property type="entry name" value="CotS-like"/>
</dbReference>
<sequence length="258" mass="30364">MCEVNRLSLEQYLLEKNIKIIGNFKENPITSDITEDKVLEQMDAIYRFHLAAINYDGFEYKIINNKIGKTVEKYKVLLKNLKKTMKKIQSNTYINDFEAIVLKNSDIYLKRAEECMEIVNNSNYIELVKRSMKRSELCLTNTYFNNIRIRSGLEIASVKRCAYNMLEMDGVYLIRKLKRVGAYIDYNKAIDYFCKIEGFDKNSNMFMKALCSYPHEYMKCCERYRLNSNPLNIEYYEIKINNAIKRDGKSLVSEGSLC</sequence>
<dbReference type="OrthoDB" id="1928514at2"/>
<dbReference type="Gene3D" id="3.90.1200.10">
    <property type="match status" value="1"/>
</dbReference>
<dbReference type="RefSeq" id="WP_084117658.1">
    <property type="nucleotide sequence ID" value="NZ_FWXH01000030.1"/>
</dbReference>
<organism evidence="1 2">
    <name type="scientific">Clostridium acidisoli DSM 12555</name>
    <dbReference type="NCBI Taxonomy" id="1121291"/>
    <lineage>
        <taxon>Bacteria</taxon>
        <taxon>Bacillati</taxon>
        <taxon>Bacillota</taxon>
        <taxon>Clostridia</taxon>
        <taxon>Eubacteriales</taxon>
        <taxon>Clostridiaceae</taxon>
        <taxon>Clostridium</taxon>
    </lineage>
</organism>
<keyword evidence="2" id="KW-1185">Reference proteome</keyword>